<accession>A0ABX7XC93</accession>
<evidence type="ECO:0000313" key="3">
    <source>
        <dbReference type="Proteomes" id="UP000672011"/>
    </source>
</evidence>
<feature type="domain" description="Calcineurin-like phosphoesterase" evidence="1">
    <location>
        <begin position="31"/>
        <end position="155"/>
    </location>
</feature>
<organism evidence="2 3">
    <name type="scientific">Faecalibacter bovis</name>
    <dbReference type="NCBI Taxonomy" id="2898187"/>
    <lineage>
        <taxon>Bacteria</taxon>
        <taxon>Pseudomonadati</taxon>
        <taxon>Bacteroidota</taxon>
        <taxon>Flavobacteriia</taxon>
        <taxon>Flavobacteriales</taxon>
        <taxon>Weeksellaceae</taxon>
        <taxon>Faecalibacter</taxon>
    </lineage>
</organism>
<dbReference type="InterPro" id="IPR004843">
    <property type="entry name" value="Calcineurin-like_PHP"/>
</dbReference>
<proteinExistence type="predicted"/>
<evidence type="ECO:0000313" key="2">
    <source>
        <dbReference type="EMBL" id="QTV05517.1"/>
    </source>
</evidence>
<evidence type="ECO:0000259" key="1">
    <source>
        <dbReference type="Pfam" id="PF00149"/>
    </source>
</evidence>
<dbReference type="PANTHER" id="PTHR39323:SF1">
    <property type="entry name" value="BLR1149 PROTEIN"/>
    <property type="match status" value="1"/>
</dbReference>
<dbReference type="NCBIfam" id="TIGR04123">
    <property type="entry name" value="P_estr_lig_assc"/>
    <property type="match status" value="1"/>
</dbReference>
<keyword evidence="3" id="KW-1185">Reference proteome</keyword>
<dbReference type="PIRSF" id="PIRSF000887">
    <property type="entry name" value="Pesterase_MJ0037"/>
    <property type="match status" value="1"/>
</dbReference>
<reference evidence="3" key="2">
    <citation type="submission" date="2021-04" db="EMBL/GenBank/DDBJ databases">
        <title>Taxonomy of Flavobacteriaceae bacterium ZY171143.</title>
        <authorList>
            <person name="Li F."/>
        </authorList>
    </citation>
    <scope>NUCLEOTIDE SEQUENCE [LARGE SCALE GENOMIC DNA]</scope>
    <source>
        <strain evidence="3">ZY171143</strain>
    </source>
</reference>
<keyword evidence="2" id="KW-0255">Endonuclease</keyword>
<dbReference type="EMBL" id="CP072842">
    <property type="protein sequence ID" value="QTV05517.1"/>
    <property type="molecule type" value="Genomic_DNA"/>
</dbReference>
<dbReference type="GO" id="GO:0016787">
    <property type="term" value="F:hydrolase activity"/>
    <property type="evidence" value="ECO:0007669"/>
    <property type="project" value="UniProtKB-KW"/>
</dbReference>
<sequence length="215" mass="24728">MKIVEKEVKLGLENLILTNQRAMFWPKEKSLILSDLHLGKTAHFRKHGIALPSNLINVDLQRLSNLINHFSAQKLIIVGDFLHAGKNSEFETFKNWKSQFKTLQIELIKGNHDRISNEYFKDLGILNIHSILKMDTLLFSHEEVVVDKAFVISGHIHPGACIKMTTRNTIKLPCYVVDQNQLILPAFSSFTGLDTKDYFPNSKKYVFNDDFIMEL</sequence>
<protein>
    <submittedName>
        <fullName evidence="2">Ligase-associated DNA damage response endonuclease PdeM</fullName>
        <ecNumber evidence="2">3.1.-.-</ecNumber>
    </submittedName>
</protein>
<dbReference type="GO" id="GO:0016874">
    <property type="term" value="F:ligase activity"/>
    <property type="evidence" value="ECO:0007669"/>
    <property type="project" value="UniProtKB-KW"/>
</dbReference>
<keyword evidence="2" id="KW-0436">Ligase</keyword>
<name>A0ABX7XC93_9FLAO</name>
<dbReference type="Proteomes" id="UP000672011">
    <property type="component" value="Chromosome"/>
</dbReference>
<dbReference type="InterPro" id="IPR024173">
    <property type="entry name" value="Pesterase_MJ0037-like"/>
</dbReference>
<dbReference type="Pfam" id="PF00149">
    <property type="entry name" value="Metallophos"/>
    <property type="match status" value="1"/>
</dbReference>
<dbReference type="RefSeq" id="WP_230476160.1">
    <property type="nucleotide sequence ID" value="NZ_CP072842.1"/>
</dbReference>
<dbReference type="PANTHER" id="PTHR39323">
    <property type="entry name" value="BLR1149 PROTEIN"/>
    <property type="match status" value="1"/>
</dbReference>
<dbReference type="SUPFAM" id="SSF56300">
    <property type="entry name" value="Metallo-dependent phosphatases"/>
    <property type="match status" value="1"/>
</dbReference>
<dbReference type="EC" id="3.1.-.-" evidence="2"/>
<gene>
    <name evidence="2" type="primary">pdeM</name>
    <name evidence="2" type="ORF">J9309_12205</name>
</gene>
<dbReference type="GO" id="GO:0004519">
    <property type="term" value="F:endonuclease activity"/>
    <property type="evidence" value="ECO:0007669"/>
    <property type="project" value="UniProtKB-KW"/>
</dbReference>
<keyword evidence="2" id="KW-0540">Nuclease</keyword>
<reference evidence="2 3" key="1">
    <citation type="journal article" date="2021" name="Int. J. Syst. Evol. Microbiol.">
        <title>Faecalibacter bovis sp. nov., isolated from cow faeces.</title>
        <authorList>
            <person name="Li F."/>
            <person name="Zhao W."/>
            <person name="Hong Q."/>
            <person name="Shao Q."/>
            <person name="Song J."/>
            <person name="Yang S."/>
        </authorList>
    </citation>
    <scope>NUCLEOTIDE SEQUENCE [LARGE SCALE GENOMIC DNA]</scope>
    <source>
        <strain evidence="2 3">ZY171143</strain>
    </source>
</reference>
<dbReference type="InterPro" id="IPR029052">
    <property type="entry name" value="Metallo-depent_PP-like"/>
</dbReference>
<dbReference type="InterPro" id="IPR026336">
    <property type="entry name" value="PdeM-like"/>
</dbReference>
<keyword evidence="2" id="KW-0378">Hydrolase</keyword>
<dbReference type="Gene3D" id="3.60.21.10">
    <property type="match status" value="1"/>
</dbReference>